<proteinExistence type="predicted"/>
<sequence length="38" mass="4306">MSCLGIYNRFCILGQIDRIAPCSLLGVYEIYHSKSILD</sequence>
<evidence type="ECO:0000313" key="1">
    <source>
        <dbReference type="EMBL" id="MBX70903.1"/>
    </source>
</evidence>
<reference evidence="1" key="1">
    <citation type="submission" date="2018-02" db="EMBL/GenBank/DDBJ databases">
        <title>Rhizophora mucronata_Transcriptome.</title>
        <authorList>
            <person name="Meera S.P."/>
            <person name="Sreeshan A."/>
            <person name="Augustine A."/>
        </authorList>
    </citation>
    <scope>NUCLEOTIDE SEQUENCE</scope>
    <source>
        <tissue evidence="1">Leaf</tissue>
    </source>
</reference>
<organism evidence="1">
    <name type="scientific">Rhizophora mucronata</name>
    <name type="common">Asiatic mangrove</name>
    <dbReference type="NCBI Taxonomy" id="61149"/>
    <lineage>
        <taxon>Eukaryota</taxon>
        <taxon>Viridiplantae</taxon>
        <taxon>Streptophyta</taxon>
        <taxon>Embryophyta</taxon>
        <taxon>Tracheophyta</taxon>
        <taxon>Spermatophyta</taxon>
        <taxon>Magnoliopsida</taxon>
        <taxon>eudicotyledons</taxon>
        <taxon>Gunneridae</taxon>
        <taxon>Pentapetalae</taxon>
        <taxon>rosids</taxon>
        <taxon>fabids</taxon>
        <taxon>Malpighiales</taxon>
        <taxon>Rhizophoraceae</taxon>
        <taxon>Rhizophora</taxon>
    </lineage>
</organism>
<dbReference type="AlphaFoldDB" id="A0A2P2QV84"/>
<accession>A0A2P2QV84</accession>
<dbReference type="EMBL" id="GGEC01090419">
    <property type="protein sequence ID" value="MBX70903.1"/>
    <property type="molecule type" value="Transcribed_RNA"/>
</dbReference>
<name>A0A2P2QV84_RHIMU</name>
<protein>
    <submittedName>
        <fullName evidence="1">Uncharacterized protein</fullName>
    </submittedName>
</protein>